<dbReference type="OrthoDB" id="25416at10239"/>
<organism evidence="2 3">
    <name type="scientific">Synechococcus phage S-RSM4</name>
    <dbReference type="NCBI Taxonomy" id="555387"/>
    <lineage>
        <taxon>Viruses</taxon>
        <taxon>Duplodnaviria</taxon>
        <taxon>Heunggongvirae</taxon>
        <taxon>Uroviricota</taxon>
        <taxon>Caudoviricetes</taxon>
        <taxon>Pantevenvirales</taxon>
        <taxon>Kyanoviridae</taxon>
        <taxon>Gibbetvirus</taxon>
        <taxon>Gibbetvirus rsm4</taxon>
    </lineage>
</organism>
<evidence type="ECO:0000256" key="1">
    <source>
        <dbReference type="SAM" id="MobiDB-lite"/>
    </source>
</evidence>
<protein>
    <submittedName>
        <fullName evidence="2">Uncharacterized protein</fullName>
    </submittedName>
</protein>
<gene>
    <name evidence="2" type="ORF">SRSM4_159</name>
</gene>
<dbReference type="KEGG" id="vg:8303366"/>
<dbReference type="RefSeq" id="YP_003097393.1">
    <property type="nucleotide sequence ID" value="NC_013085.1"/>
</dbReference>
<name>C7BVC7_9CAUD</name>
<evidence type="ECO:0000313" key="2">
    <source>
        <dbReference type="EMBL" id="CAR63356.1"/>
    </source>
</evidence>
<reference evidence="2 3" key="1">
    <citation type="journal article" date="2009" name="Environ. Microbiol.">
        <title>Comparative genomics of marine cyanomyoviruses reveals the widespread occurrence of Synechococcus host genes localized to a hyperplastic region: implications for mechanisms of cyanophage evolution.</title>
        <authorList>
            <person name="Millard A.D."/>
            <person name="Zwirglmaier K."/>
            <person name="Downey M.J."/>
            <person name="Mann N.H."/>
            <person name="Scanlan D.J."/>
        </authorList>
    </citation>
    <scope>NUCLEOTIDE SEQUENCE</scope>
</reference>
<feature type="compositionally biased region" description="Polar residues" evidence="1">
    <location>
        <begin position="72"/>
        <end position="82"/>
    </location>
</feature>
<keyword evidence="3" id="KW-1185">Reference proteome</keyword>
<dbReference type="Proteomes" id="UP000001515">
    <property type="component" value="Segment"/>
</dbReference>
<dbReference type="GeneID" id="8303366"/>
<feature type="region of interest" description="Disordered" evidence="1">
    <location>
        <begin position="60"/>
        <end position="82"/>
    </location>
</feature>
<accession>C7BVC7</accession>
<dbReference type="EMBL" id="FM207411">
    <property type="protein sequence ID" value="CAR63356.1"/>
    <property type="molecule type" value="Genomic_DNA"/>
</dbReference>
<sequence length="82" mass="8805">MENRFENFEAILNNFDGFCDAFESKAAEAFNRGDTNNGEVIRAATAKLGGETPSAVAEIREPGDEGFGTGETHVSVSQTECE</sequence>
<proteinExistence type="predicted"/>
<evidence type="ECO:0000313" key="3">
    <source>
        <dbReference type="Proteomes" id="UP000001515"/>
    </source>
</evidence>